<protein>
    <submittedName>
        <fullName evidence="1">Uncharacterized protein</fullName>
    </submittedName>
</protein>
<keyword evidence="2" id="KW-1185">Reference proteome</keyword>
<evidence type="ECO:0000313" key="2">
    <source>
        <dbReference type="Proteomes" id="UP000288892"/>
    </source>
</evidence>
<comment type="caution">
    <text evidence="1">The sequence shown here is derived from an EMBL/GenBank/DDBJ whole genome shotgun (WGS) entry which is preliminary data.</text>
</comment>
<accession>A0A444JH91</accession>
<dbReference type="Proteomes" id="UP000288892">
    <property type="component" value="Unassembled WGS sequence"/>
</dbReference>
<gene>
    <name evidence="1" type="ORF">VU01_10117</name>
</gene>
<organism evidence="1 2">
    <name type="scientific">Candidatus Electrothrix marina</name>
    <dbReference type="NCBI Taxonomy" id="1859130"/>
    <lineage>
        <taxon>Bacteria</taxon>
        <taxon>Pseudomonadati</taxon>
        <taxon>Thermodesulfobacteriota</taxon>
        <taxon>Desulfobulbia</taxon>
        <taxon>Desulfobulbales</taxon>
        <taxon>Desulfobulbaceae</taxon>
        <taxon>Candidatus Electrothrix</taxon>
    </lineage>
</organism>
<reference evidence="1 2" key="1">
    <citation type="submission" date="2017-01" db="EMBL/GenBank/DDBJ databases">
        <title>The cable genome- insights into the physiology and evolution of filamentous bacteria capable of sulfide oxidation via long distance electron transfer.</title>
        <authorList>
            <person name="Schreiber L."/>
            <person name="Bjerg J.T."/>
            <person name="Boggild A."/>
            <person name="Van De Vossenberg J."/>
            <person name="Meysman F."/>
            <person name="Nielsen L.P."/>
            <person name="Schramm A."/>
            <person name="Kjeldsen K.U."/>
        </authorList>
    </citation>
    <scope>NUCLEOTIDE SEQUENCE [LARGE SCALE GENOMIC DNA]</scope>
    <source>
        <strain evidence="1">A5</strain>
    </source>
</reference>
<sequence length="68" mass="7170">MKNTKGLDEYNRGIPVSLGMTSDSEKRRIYSPPRVLSAELLEAAAATCDGSGTYGKTAPSCSPMMLGS</sequence>
<name>A0A444JH91_9BACT</name>
<proteinExistence type="predicted"/>
<dbReference type="EMBL" id="MTKS01000011">
    <property type="protein sequence ID" value="RWX52453.1"/>
    <property type="molecule type" value="Genomic_DNA"/>
</dbReference>
<evidence type="ECO:0000313" key="1">
    <source>
        <dbReference type="EMBL" id="RWX52453.1"/>
    </source>
</evidence>
<dbReference type="AlphaFoldDB" id="A0A444JH91"/>